<name>A0A5S9IM95_UABAM</name>
<evidence type="ECO:0000313" key="1">
    <source>
        <dbReference type="EMBL" id="BBM84503.1"/>
    </source>
</evidence>
<dbReference type="KEGG" id="uam:UABAM_02864"/>
<organism evidence="1 2">
    <name type="scientific">Uabimicrobium amorphum</name>
    <dbReference type="NCBI Taxonomy" id="2596890"/>
    <lineage>
        <taxon>Bacteria</taxon>
        <taxon>Pseudomonadati</taxon>
        <taxon>Planctomycetota</taxon>
        <taxon>Candidatus Uabimicrobiia</taxon>
        <taxon>Candidatus Uabimicrobiales</taxon>
        <taxon>Candidatus Uabimicrobiaceae</taxon>
        <taxon>Candidatus Uabimicrobium</taxon>
    </lineage>
</organism>
<sequence>MGVVQTIERNDMNIIERKNLNKIQPNTKYNFCCFYLESLEIKDLKNVAFQQCSFRGETHLNLRGKKIKIHLKLHIKFSHCSNSQLYRPST</sequence>
<dbReference type="EMBL" id="AP019860">
    <property type="protein sequence ID" value="BBM84503.1"/>
    <property type="molecule type" value="Genomic_DNA"/>
</dbReference>
<evidence type="ECO:0000313" key="2">
    <source>
        <dbReference type="Proteomes" id="UP000326354"/>
    </source>
</evidence>
<dbReference type="AlphaFoldDB" id="A0A5S9IM95"/>
<reference evidence="1 2" key="1">
    <citation type="submission" date="2019-08" db="EMBL/GenBank/DDBJ databases">
        <title>Complete genome sequence of Candidatus Uab amorphum.</title>
        <authorList>
            <person name="Shiratori T."/>
            <person name="Suzuki S."/>
            <person name="Kakizawa Y."/>
            <person name="Ishida K."/>
        </authorList>
    </citation>
    <scope>NUCLEOTIDE SEQUENCE [LARGE SCALE GENOMIC DNA]</scope>
    <source>
        <strain evidence="1 2">SRT547</strain>
    </source>
</reference>
<gene>
    <name evidence="1" type="ORF">UABAM_02864</name>
</gene>
<keyword evidence="2" id="KW-1185">Reference proteome</keyword>
<dbReference type="Proteomes" id="UP000326354">
    <property type="component" value="Chromosome"/>
</dbReference>
<accession>A0A5S9IM95</accession>
<protein>
    <submittedName>
        <fullName evidence="1">Uncharacterized protein</fullName>
    </submittedName>
</protein>
<proteinExistence type="predicted"/>